<keyword evidence="2" id="KW-1185">Reference proteome</keyword>
<dbReference type="EMBL" id="BTRK01000006">
    <property type="protein sequence ID" value="GMR58308.1"/>
    <property type="molecule type" value="Genomic_DNA"/>
</dbReference>
<proteinExistence type="predicted"/>
<dbReference type="Proteomes" id="UP001328107">
    <property type="component" value="Unassembled WGS sequence"/>
</dbReference>
<protein>
    <submittedName>
        <fullName evidence="1">Uncharacterized protein</fullName>
    </submittedName>
</protein>
<evidence type="ECO:0000313" key="1">
    <source>
        <dbReference type="EMBL" id="GMR58308.1"/>
    </source>
</evidence>
<dbReference type="AlphaFoldDB" id="A0AAN5D7P6"/>
<gene>
    <name evidence="1" type="ORF">PMAYCL1PPCAC_28503</name>
</gene>
<accession>A0AAN5D7P6</accession>
<organism evidence="1 2">
    <name type="scientific">Pristionchus mayeri</name>
    <dbReference type="NCBI Taxonomy" id="1317129"/>
    <lineage>
        <taxon>Eukaryota</taxon>
        <taxon>Metazoa</taxon>
        <taxon>Ecdysozoa</taxon>
        <taxon>Nematoda</taxon>
        <taxon>Chromadorea</taxon>
        <taxon>Rhabditida</taxon>
        <taxon>Rhabditina</taxon>
        <taxon>Diplogasteromorpha</taxon>
        <taxon>Diplogasteroidea</taxon>
        <taxon>Neodiplogasteridae</taxon>
        <taxon>Pristionchus</taxon>
    </lineage>
</organism>
<reference evidence="2" key="1">
    <citation type="submission" date="2022-10" db="EMBL/GenBank/DDBJ databases">
        <title>Genome assembly of Pristionchus species.</title>
        <authorList>
            <person name="Yoshida K."/>
            <person name="Sommer R.J."/>
        </authorList>
    </citation>
    <scope>NUCLEOTIDE SEQUENCE [LARGE SCALE GENOMIC DNA]</scope>
    <source>
        <strain evidence="2">RS5460</strain>
    </source>
</reference>
<feature type="non-terminal residue" evidence="1">
    <location>
        <position position="1"/>
    </location>
</feature>
<name>A0AAN5D7P6_9BILA</name>
<feature type="non-terminal residue" evidence="1">
    <location>
        <position position="101"/>
    </location>
</feature>
<evidence type="ECO:0000313" key="2">
    <source>
        <dbReference type="Proteomes" id="UP001328107"/>
    </source>
</evidence>
<comment type="caution">
    <text evidence="1">The sequence shown here is derived from an EMBL/GenBank/DDBJ whole genome shotgun (WGS) entry which is preliminary data.</text>
</comment>
<sequence length="101" mass="10246">SGSEQGLSRYLSGASEGAGMEACAGFGAGVGLWRLTAYGVDLSDCCTIGVSPIGEGLLMGVFPRGTASCAAGRRGTRRDAAFFFDSSFCPMVSYRPSSGTG</sequence>